<name>A0A9W4D7D0_BLUGR</name>
<sequence length="12" mass="1448">MLCECRACPRHE</sequence>
<dbReference type="Proteomes" id="UP000683417">
    <property type="component" value="Unassembled WGS sequence"/>
</dbReference>
<reference evidence="1" key="1">
    <citation type="submission" date="2020-10" db="EMBL/GenBank/DDBJ databases">
        <authorList>
            <person name="Muller C M."/>
        </authorList>
    </citation>
    <scope>NUCLEOTIDE SEQUENCE</scope>
    <source>
        <strain evidence="1">THUN-12</strain>
    </source>
</reference>
<dbReference type="EMBL" id="CAJHIT010000009">
    <property type="protein sequence ID" value="CAD6505399.1"/>
    <property type="molecule type" value="Genomic_DNA"/>
</dbReference>
<gene>
    <name evidence="1" type="ORF">BGTH12_LOCUS6757</name>
</gene>
<evidence type="ECO:0000313" key="1">
    <source>
        <dbReference type="EMBL" id="CAD6505399.1"/>
    </source>
</evidence>
<proteinExistence type="predicted"/>
<evidence type="ECO:0000313" key="2">
    <source>
        <dbReference type="Proteomes" id="UP000683417"/>
    </source>
</evidence>
<protein>
    <submittedName>
        <fullName evidence="1">BgTH12-00890</fullName>
    </submittedName>
</protein>
<accession>A0A9W4D7D0</accession>
<organism evidence="1 2">
    <name type="scientific">Blumeria graminis f. sp. triticale</name>
    <dbReference type="NCBI Taxonomy" id="1689686"/>
    <lineage>
        <taxon>Eukaryota</taxon>
        <taxon>Fungi</taxon>
        <taxon>Dikarya</taxon>
        <taxon>Ascomycota</taxon>
        <taxon>Pezizomycotina</taxon>
        <taxon>Leotiomycetes</taxon>
        <taxon>Erysiphales</taxon>
        <taxon>Erysiphaceae</taxon>
        <taxon>Blumeria</taxon>
    </lineage>
</organism>
<comment type="caution">
    <text evidence="1">The sequence shown here is derived from an EMBL/GenBank/DDBJ whole genome shotgun (WGS) entry which is preliminary data.</text>
</comment>